<keyword evidence="3" id="KW-1185">Reference proteome</keyword>
<dbReference type="AlphaFoldDB" id="A0AAI8VN38"/>
<protein>
    <submittedName>
        <fullName evidence="2">Uu.00g088130.m01.CDS01</fullName>
    </submittedName>
</protein>
<evidence type="ECO:0000313" key="3">
    <source>
        <dbReference type="Proteomes" id="UP001295740"/>
    </source>
</evidence>
<gene>
    <name evidence="2" type="ORF">KHLLAP_LOCUS8095</name>
</gene>
<feature type="compositionally biased region" description="Basic and acidic residues" evidence="1">
    <location>
        <begin position="273"/>
        <end position="290"/>
    </location>
</feature>
<name>A0AAI8VN38_9PEZI</name>
<dbReference type="Proteomes" id="UP001295740">
    <property type="component" value="Unassembled WGS sequence"/>
</dbReference>
<evidence type="ECO:0000313" key="2">
    <source>
        <dbReference type="EMBL" id="CAJ2507627.1"/>
    </source>
</evidence>
<accession>A0AAI8VN38</accession>
<evidence type="ECO:0000256" key="1">
    <source>
        <dbReference type="SAM" id="MobiDB-lite"/>
    </source>
</evidence>
<comment type="caution">
    <text evidence="2">The sequence shown here is derived from an EMBL/GenBank/DDBJ whole genome shotgun (WGS) entry which is preliminary data.</text>
</comment>
<sequence length="297" mass="32705">MPQQHAFEALLLENTSERDKQAHHTPFTTTTTNNNPNPNRQHVPTRSRPGSVHVHPSSHVYLAKFQHLNCSSDGFGPCNGFAALDLSDYFTQQPRSALVELDENTDPVRQPSLLDAIRDAAFRHFLAFHGVDQQQQQQPASMPDNFWDIYGNKSSGGGMGRPLHQSRPAPSPMRAVSHTPHTLRHHASTTSITSSTTTNTSTAAVAGIHPRNQQATTATTTTNTTRQPLTLAQVVYDNSNSKVNMVAQPQLADGELALVRNRVAIHFVTDPRLMGERPNDMSAAEKDKLKPKVYQGL</sequence>
<organism evidence="2 3">
    <name type="scientific">Anthostomella pinea</name>
    <dbReference type="NCBI Taxonomy" id="933095"/>
    <lineage>
        <taxon>Eukaryota</taxon>
        <taxon>Fungi</taxon>
        <taxon>Dikarya</taxon>
        <taxon>Ascomycota</taxon>
        <taxon>Pezizomycotina</taxon>
        <taxon>Sordariomycetes</taxon>
        <taxon>Xylariomycetidae</taxon>
        <taxon>Xylariales</taxon>
        <taxon>Xylariaceae</taxon>
        <taxon>Anthostomella</taxon>
    </lineage>
</organism>
<feature type="region of interest" description="Disordered" evidence="1">
    <location>
        <begin position="273"/>
        <end position="297"/>
    </location>
</feature>
<feature type="region of interest" description="Disordered" evidence="1">
    <location>
        <begin position="15"/>
        <end position="54"/>
    </location>
</feature>
<feature type="region of interest" description="Disordered" evidence="1">
    <location>
        <begin position="155"/>
        <end position="177"/>
    </location>
</feature>
<dbReference type="EMBL" id="CAUWAG010000010">
    <property type="protein sequence ID" value="CAJ2507627.1"/>
    <property type="molecule type" value="Genomic_DNA"/>
</dbReference>
<proteinExistence type="predicted"/>
<reference evidence="2" key="1">
    <citation type="submission" date="2023-10" db="EMBL/GenBank/DDBJ databases">
        <authorList>
            <person name="Hackl T."/>
        </authorList>
    </citation>
    <scope>NUCLEOTIDE SEQUENCE</scope>
</reference>
<feature type="compositionally biased region" description="Low complexity" evidence="1">
    <location>
        <begin position="25"/>
        <end position="39"/>
    </location>
</feature>